<evidence type="ECO:0000313" key="2">
    <source>
        <dbReference type="Proteomes" id="UP000244338"/>
    </source>
</evidence>
<protein>
    <submittedName>
        <fullName evidence="1">Uncharacterized protein</fullName>
    </submittedName>
</protein>
<gene>
    <name evidence="1" type="ORF">BSOLF_0449</name>
</gene>
<accession>A0A2R6Y5K3</accession>
<sequence length="50" mass="5809">MLLVLFSFLSKEVMNSAGLFCNTEKGRQVFTKKKIQRMVIQATQYAFSFK</sequence>
<organism evidence="1 2">
    <name type="scientific">Candidatus Carbonibacillus altaicus</name>
    <dbReference type="NCBI Taxonomy" id="2163959"/>
    <lineage>
        <taxon>Bacteria</taxon>
        <taxon>Bacillati</taxon>
        <taxon>Bacillota</taxon>
        <taxon>Bacilli</taxon>
        <taxon>Bacillales</taxon>
        <taxon>Candidatus Carbonibacillus</taxon>
    </lineage>
</organism>
<dbReference type="EMBL" id="PEBX01000001">
    <property type="protein sequence ID" value="PTQ57938.1"/>
    <property type="molecule type" value="Genomic_DNA"/>
</dbReference>
<comment type="caution">
    <text evidence="1">The sequence shown here is derived from an EMBL/GenBank/DDBJ whole genome shotgun (WGS) entry which is preliminary data.</text>
</comment>
<reference evidence="2" key="1">
    <citation type="journal article" date="2018" name="Sci. Rep.">
        <title>Lignite coal burning seam in the remote Altai Mountains harbors a hydrogen-driven thermophilic microbial community.</title>
        <authorList>
            <person name="Kadnikov V.V."/>
            <person name="Mardanov A.V."/>
            <person name="Ivasenko D.A."/>
            <person name="Antsiferov D.V."/>
            <person name="Beletsky A.V."/>
            <person name="Karnachuk O.V."/>
            <person name="Ravin N.V."/>
        </authorList>
    </citation>
    <scope>NUCLEOTIDE SEQUENCE [LARGE SCALE GENOMIC DNA]</scope>
</reference>
<dbReference type="AlphaFoldDB" id="A0A2R6Y5K3"/>
<dbReference type="Proteomes" id="UP000244338">
    <property type="component" value="Unassembled WGS sequence"/>
</dbReference>
<proteinExistence type="predicted"/>
<name>A0A2R6Y5K3_9BACL</name>
<evidence type="ECO:0000313" key="1">
    <source>
        <dbReference type="EMBL" id="PTQ57938.1"/>
    </source>
</evidence>